<feature type="transmembrane region" description="Helical" evidence="10">
    <location>
        <begin position="409"/>
        <end position="430"/>
    </location>
</feature>
<feature type="transmembrane region" description="Helical" evidence="10">
    <location>
        <begin position="311"/>
        <end position="333"/>
    </location>
</feature>
<feature type="transmembrane region" description="Helical" evidence="10">
    <location>
        <begin position="36"/>
        <end position="57"/>
    </location>
</feature>
<evidence type="ECO:0000256" key="6">
    <source>
        <dbReference type="ARBA" id="ARBA00022971"/>
    </source>
</evidence>
<keyword evidence="5 10" id="KW-0812">Transmembrane</keyword>
<reference evidence="13" key="1">
    <citation type="journal article" date="2014" name="Proc. Natl. Acad. Sci. U.S.A.">
        <title>Extensive sampling of basidiomycete genomes demonstrates inadequacy of the white-rot/brown-rot paradigm for wood decay fungi.</title>
        <authorList>
            <person name="Riley R."/>
            <person name="Salamov A.A."/>
            <person name="Brown D.W."/>
            <person name="Nagy L.G."/>
            <person name="Floudas D."/>
            <person name="Held B.W."/>
            <person name="Levasseur A."/>
            <person name="Lombard V."/>
            <person name="Morin E."/>
            <person name="Otillar R."/>
            <person name="Lindquist E.A."/>
            <person name="Sun H."/>
            <person name="LaButti K.M."/>
            <person name="Schmutz J."/>
            <person name="Jabbour D."/>
            <person name="Luo H."/>
            <person name="Baker S.E."/>
            <person name="Pisabarro A.G."/>
            <person name="Walton J.D."/>
            <person name="Blanchette R.A."/>
            <person name="Henrissat B."/>
            <person name="Martin F."/>
            <person name="Cullen D."/>
            <person name="Hibbett D.S."/>
            <person name="Grigoriev I.V."/>
        </authorList>
    </citation>
    <scope>NUCLEOTIDE SEQUENCE [LARGE SCALE GENOMIC DNA]</scope>
    <source>
        <strain evidence="13">MUCL 33604</strain>
    </source>
</reference>
<dbReference type="InParanoid" id="A0A067PX64"/>
<dbReference type="OrthoDB" id="10248838at2759"/>
<sequence>MSVTSHNPRSDTPPPVYDSRRIASPSRSTLKPYLQLPHLLSLTWLAYPILSLLFIAFRLSLSSESAQDAVANARGDLLTSCKAAEQAATSAASMPRYLAAATNKQITDAVNDTMNGARAGLILSLTIMETVINFLIDIYRSTFFCFLELIIQGGLAILIAAVQDISNAVTATLNGIRTNIQNDVAAANSVIQGAVSAINKVNPFGNINVPQFSIPSLDALQNVTIPNDFESALVQLNASLPTFNDLKQKLEAIIDTPFEAVKADINQTFTGLSFNVSFLPVPAQNTLTFCDGLDTSVVDDLGRDLVKATTIGIVIIVALALLLLAGNCFLEWYKWRCLQNHLENTRRAWITDPTLYHSSTSVTPTVQLSDHNLMLLQASLAHPLLTRISNALQRLLRLTPSQHTNLQWFFHYVFHPPALACFLIGFFGLLSVELQLLAIGPLEAKYQAQAAASITDFSNTIATSINNSMFNQSAAYANTINGHIDTVQSSINDGLFGWVNITTSTLNDTLVTFYDDIQNGVATVFNGTILNDPIQTFIKCFLGSKVDALEEALTFLQQNLNINVPRVNESVLVLSPADVNEAVEPISAAAIGGGTTDKEGLVGRLINTYVASLKKERIMFGVFLGIWGVVVLMALGVVFWHSYGRGLLEAYRRRRWRKASRDGIAVDPFQSGFRGASDGEKGGMGEKVDIPNFTPMTSPGFNPLLLSQAPPIVFDDPSGHRRKESRGNHPLNSLRPQFEKSWDSFFDHGSRSEAGLAPAVQKESPKKLTGIGRKAMGKEILVPDEENATVVPDVPQSEGRPPAFWMKRMTGMFWRKPQVDRVDTSSETGSIRERSRANLTISTERASPRSQDGLPAVEATSADLGPTSAWSISPNPPRRPWVNSLLPAKKSVPSVPPLRLNSRRKASVPLDVESMYDSSTVILPSTQNTEPAPPPFPIPLHHGFVDRGVSGELLPHPAQPWAYHSVISPPASQSLAPPYDRHKRNPSVPAVSTKHKRDPSQSQGGPPESTVPVTRLLTTTHTRHTSLAVDPFATPFDDDQAPLTNPSTPSGKRRTNDPFAAVAY</sequence>
<keyword evidence="8 10" id="KW-0472">Membrane</keyword>
<dbReference type="HOGENOM" id="CLU_010191_0_0_1"/>
<dbReference type="GO" id="GO:0032220">
    <property type="term" value="P:plasma membrane fusion involved in cytogamy"/>
    <property type="evidence" value="ECO:0007669"/>
    <property type="project" value="TreeGrafter"/>
</dbReference>
<comment type="subcellular location">
    <subcellularLocation>
        <location evidence="2 10">Cell membrane</location>
        <topology evidence="2 10">Multi-pass membrane protein</topology>
    </subcellularLocation>
</comment>
<evidence type="ECO:0000256" key="9">
    <source>
        <dbReference type="ARBA" id="ARBA00023180"/>
    </source>
</evidence>
<feature type="compositionally biased region" description="Basic and acidic residues" evidence="11">
    <location>
        <begin position="820"/>
        <end position="836"/>
    </location>
</feature>
<comment type="caution">
    <text evidence="10">Lacks conserved residue(s) required for the propagation of feature annotation.</text>
</comment>
<evidence type="ECO:0000256" key="8">
    <source>
        <dbReference type="ARBA" id="ARBA00023136"/>
    </source>
</evidence>
<proteinExistence type="inferred from homology"/>
<dbReference type="GO" id="GO:0005886">
    <property type="term" value="C:plasma membrane"/>
    <property type="evidence" value="ECO:0007669"/>
    <property type="project" value="UniProtKB-SubCell"/>
</dbReference>
<evidence type="ECO:0000256" key="1">
    <source>
        <dbReference type="ARBA" id="ARBA00002512"/>
    </source>
</evidence>
<dbReference type="PANTHER" id="PTHR31030:SF1">
    <property type="entry name" value="PLASMA MEMBRANE FUSION PROTEIN PRM1"/>
    <property type="match status" value="1"/>
</dbReference>
<evidence type="ECO:0000256" key="2">
    <source>
        <dbReference type="ARBA" id="ARBA00004651"/>
    </source>
</evidence>
<name>A0A067PX64_9AGAM</name>
<dbReference type="InterPro" id="IPR026777">
    <property type="entry name" value="PRM1"/>
</dbReference>
<evidence type="ECO:0000256" key="3">
    <source>
        <dbReference type="ARBA" id="ARBA00010780"/>
    </source>
</evidence>
<dbReference type="STRING" id="933084.A0A067PX64"/>
<evidence type="ECO:0000256" key="4">
    <source>
        <dbReference type="ARBA" id="ARBA00022475"/>
    </source>
</evidence>
<dbReference type="FunCoup" id="A0A067PX64">
    <property type="interactions" value="6"/>
</dbReference>
<feature type="region of interest" description="Disordered" evidence="11">
    <location>
        <begin position="972"/>
        <end position="1064"/>
    </location>
</feature>
<evidence type="ECO:0000256" key="5">
    <source>
        <dbReference type="ARBA" id="ARBA00022692"/>
    </source>
</evidence>
<feature type="compositionally biased region" description="Polar residues" evidence="11">
    <location>
        <begin position="837"/>
        <end position="850"/>
    </location>
</feature>
<dbReference type="PANTHER" id="PTHR31030">
    <property type="entry name" value="PLASMA MEMBRANE FUSION PROTEIN PRM1"/>
    <property type="match status" value="1"/>
</dbReference>
<comment type="function">
    <text evidence="1 10">Involved in cell fusion during mating by stabilizing the plasma membrane fusion event.</text>
</comment>
<keyword evidence="4 10" id="KW-1003">Cell membrane</keyword>
<evidence type="ECO:0000256" key="11">
    <source>
        <dbReference type="SAM" id="MobiDB-lite"/>
    </source>
</evidence>
<dbReference type="GO" id="GO:0043332">
    <property type="term" value="C:mating projection tip"/>
    <property type="evidence" value="ECO:0007669"/>
    <property type="project" value="UniProtKB-UniRule"/>
</dbReference>
<keyword evidence="13" id="KW-1185">Reference proteome</keyword>
<dbReference type="EMBL" id="KL197724">
    <property type="protein sequence ID" value="KDQ55882.1"/>
    <property type="molecule type" value="Genomic_DNA"/>
</dbReference>
<evidence type="ECO:0000256" key="10">
    <source>
        <dbReference type="RuleBase" id="RU366035"/>
    </source>
</evidence>
<dbReference type="Proteomes" id="UP000027265">
    <property type="component" value="Unassembled WGS sequence"/>
</dbReference>
<evidence type="ECO:0000313" key="13">
    <source>
        <dbReference type="Proteomes" id="UP000027265"/>
    </source>
</evidence>
<keyword evidence="6 10" id="KW-0184">Conjugation</keyword>
<accession>A0A067PX64</accession>
<protein>
    <recommendedName>
        <fullName evidence="10">Plasma membrane fusion protein PRM1</fullName>
    </recommendedName>
</protein>
<evidence type="ECO:0000256" key="7">
    <source>
        <dbReference type="ARBA" id="ARBA00022989"/>
    </source>
</evidence>
<comment type="similarity">
    <text evidence="3 10">Belongs to the PRM1 family.</text>
</comment>
<gene>
    <name evidence="12" type="ORF">JAAARDRAFT_692009</name>
</gene>
<organism evidence="12 13">
    <name type="scientific">Jaapia argillacea MUCL 33604</name>
    <dbReference type="NCBI Taxonomy" id="933084"/>
    <lineage>
        <taxon>Eukaryota</taxon>
        <taxon>Fungi</taxon>
        <taxon>Dikarya</taxon>
        <taxon>Basidiomycota</taxon>
        <taxon>Agaricomycotina</taxon>
        <taxon>Agaricomycetes</taxon>
        <taxon>Agaricomycetidae</taxon>
        <taxon>Jaapiales</taxon>
        <taxon>Jaapiaceae</taxon>
        <taxon>Jaapia</taxon>
    </lineage>
</organism>
<keyword evidence="9" id="KW-0325">Glycoprotein</keyword>
<feature type="region of interest" description="Disordered" evidence="11">
    <location>
        <begin position="820"/>
        <end position="855"/>
    </location>
</feature>
<dbReference type="AlphaFoldDB" id="A0A067PX64"/>
<evidence type="ECO:0000313" key="12">
    <source>
        <dbReference type="EMBL" id="KDQ55882.1"/>
    </source>
</evidence>
<feature type="transmembrane region" description="Helical" evidence="10">
    <location>
        <begin position="618"/>
        <end position="643"/>
    </location>
</feature>
<keyword evidence="7 10" id="KW-1133">Transmembrane helix</keyword>
<feature type="region of interest" description="Disordered" evidence="11">
    <location>
        <begin position="1"/>
        <end position="22"/>
    </location>
</feature>